<protein>
    <submittedName>
        <fullName evidence="1">Uncharacterized protein</fullName>
    </submittedName>
</protein>
<organism evidence="1 2">
    <name type="scientific">Rhizoctonia solani</name>
    <dbReference type="NCBI Taxonomy" id="456999"/>
    <lineage>
        <taxon>Eukaryota</taxon>
        <taxon>Fungi</taxon>
        <taxon>Dikarya</taxon>
        <taxon>Basidiomycota</taxon>
        <taxon>Agaricomycotina</taxon>
        <taxon>Agaricomycetes</taxon>
        <taxon>Cantharellales</taxon>
        <taxon>Ceratobasidiaceae</taxon>
        <taxon>Rhizoctonia</taxon>
    </lineage>
</organism>
<accession>A0A8H3E3G8</accession>
<reference evidence="1" key="1">
    <citation type="submission" date="2021-01" db="EMBL/GenBank/DDBJ databases">
        <authorList>
            <person name="Kaushik A."/>
        </authorList>
    </citation>
    <scope>NUCLEOTIDE SEQUENCE</scope>
    <source>
        <strain evidence="1">AG5</strain>
    </source>
</reference>
<gene>
    <name evidence="1" type="ORF">RDB_LOCUS131757</name>
</gene>
<feature type="non-terminal residue" evidence="1">
    <location>
        <position position="1"/>
    </location>
</feature>
<dbReference type="EMBL" id="CAJNJQ010003251">
    <property type="protein sequence ID" value="CAE7194889.1"/>
    <property type="molecule type" value="Genomic_DNA"/>
</dbReference>
<comment type="caution">
    <text evidence="1">The sequence shown here is derived from an EMBL/GenBank/DDBJ whole genome shotgun (WGS) entry which is preliminary data.</text>
</comment>
<evidence type="ECO:0000313" key="1">
    <source>
        <dbReference type="EMBL" id="CAE7194889.1"/>
    </source>
</evidence>
<dbReference type="Proteomes" id="UP000663827">
    <property type="component" value="Unassembled WGS sequence"/>
</dbReference>
<name>A0A8H3E3G8_9AGAM</name>
<sequence>MEYSSIIYKDPRRLVVVFGDVMHGLINTHHGDRPQLVDHQYLIERPTRLIRFATRLGLAKGNKPMLQAVEQAFTFIASQYAPGDQVILVTRINFKWETDPNAKALKLLARHLCDGTNPGNYSTVQQKNAQETANARIPIYGVVVGLQCREQTESLPAWNNRLKFILPPGIKHIICYDRANSFRSCFTTFDLEGTIISRELRFLSGHSYHEPLMDATRHVLYYEWGMLPKWDEHQPNWTHVQESRSLRFQDLFPLDSIESDEMLRHELRRYQGLPGVGGDGSML</sequence>
<proteinExistence type="predicted"/>
<evidence type="ECO:0000313" key="2">
    <source>
        <dbReference type="Proteomes" id="UP000663827"/>
    </source>
</evidence>
<dbReference type="AlphaFoldDB" id="A0A8H3E3G8"/>